<keyword evidence="2 5" id="KW-0808">Transferase</keyword>
<reference evidence="5 6" key="1">
    <citation type="submission" date="2016-10" db="EMBL/GenBank/DDBJ databases">
        <authorList>
            <person name="de Groot N.N."/>
        </authorList>
    </citation>
    <scope>NUCLEOTIDE SEQUENCE [LARGE SCALE GENOMIC DNA]</scope>
    <source>
        <strain evidence="5 6">DSM 6793</strain>
    </source>
</reference>
<accession>A0A1I1D968</accession>
<evidence type="ECO:0000256" key="1">
    <source>
        <dbReference type="ARBA" id="ARBA00010990"/>
    </source>
</evidence>
<evidence type="ECO:0000313" key="6">
    <source>
        <dbReference type="Proteomes" id="UP000199514"/>
    </source>
</evidence>
<evidence type="ECO:0000256" key="2">
    <source>
        <dbReference type="ARBA" id="ARBA00022679"/>
    </source>
</evidence>
<dbReference type="InterPro" id="IPR008278">
    <property type="entry name" value="4-PPantetheinyl_Trfase_dom"/>
</dbReference>
<dbReference type="GO" id="GO:0019878">
    <property type="term" value="P:lysine biosynthetic process via aminoadipic acid"/>
    <property type="evidence" value="ECO:0007669"/>
    <property type="project" value="TreeGrafter"/>
</dbReference>
<dbReference type="PANTHER" id="PTHR12215">
    <property type="entry name" value="PHOSPHOPANTETHEINE TRANSFERASE"/>
    <property type="match status" value="1"/>
</dbReference>
<proteinExistence type="inferred from homology"/>
<sequence>MAIVLKKSIGEQIQWALWEITESEQTLCQEFTSHCDVTDKLAHITHPLKRREYLASRALLRQLLVEQGVDLCSIAKDQNGKPYFPDCQCKFSLSHSAQYAAAVLSQDAIGIDLEPITPKILHLAPRFLSEKELPYALTSATHATVYWCAKEAMYKLFNQTASSLRDHFWVENFELVGNTDAPNFTIGRLQTPDFEGKAQLQFQIWDNHVVALAWPI</sequence>
<comment type="similarity">
    <text evidence="1">Belongs to the P-Pant transferase superfamily. Gsp/Sfp/HetI/AcpT family.</text>
</comment>
<dbReference type="PANTHER" id="PTHR12215:SF10">
    <property type="entry name" value="L-AMINOADIPATE-SEMIALDEHYDE DEHYDROGENASE-PHOSPHOPANTETHEINYL TRANSFERASE"/>
    <property type="match status" value="1"/>
</dbReference>
<dbReference type="InterPro" id="IPR037143">
    <property type="entry name" value="4-PPantetheinyl_Trfase_dom_sf"/>
</dbReference>
<dbReference type="Pfam" id="PF01648">
    <property type="entry name" value="ACPS"/>
    <property type="match status" value="1"/>
</dbReference>
<dbReference type="EMBL" id="FOLE01000001">
    <property type="protein sequence ID" value="SFB71337.1"/>
    <property type="molecule type" value="Genomic_DNA"/>
</dbReference>
<evidence type="ECO:0000313" key="5">
    <source>
        <dbReference type="EMBL" id="SFB71337.1"/>
    </source>
</evidence>
<dbReference type="OrthoDB" id="1190494at2"/>
<dbReference type="AlphaFoldDB" id="A0A1I1D968"/>
<keyword evidence="6" id="KW-1185">Reference proteome</keyword>
<dbReference type="Proteomes" id="UP000199514">
    <property type="component" value="Unassembled WGS sequence"/>
</dbReference>
<dbReference type="SUPFAM" id="SSF56214">
    <property type="entry name" value="4'-phosphopantetheinyl transferase"/>
    <property type="match status" value="2"/>
</dbReference>
<evidence type="ECO:0000259" key="3">
    <source>
        <dbReference type="Pfam" id="PF01648"/>
    </source>
</evidence>
<dbReference type="STRING" id="927664.SAMN05421780_10152"/>
<organism evidence="5 6">
    <name type="scientific">Flexibacter flexilis DSM 6793</name>
    <dbReference type="NCBI Taxonomy" id="927664"/>
    <lineage>
        <taxon>Bacteria</taxon>
        <taxon>Pseudomonadati</taxon>
        <taxon>Bacteroidota</taxon>
        <taxon>Cytophagia</taxon>
        <taxon>Cytophagales</taxon>
        <taxon>Flexibacteraceae</taxon>
        <taxon>Flexibacter</taxon>
    </lineage>
</organism>
<dbReference type="InterPro" id="IPR050559">
    <property type="entry name" value="P-Pant_transferase_sf"/>
</dbReference>
<feature type="domain" description="4'-phosphopantetheinyl transferase" evidence="3">
    <location>
        <begin position="108"/>
        <end position="191"/>
    </location>
</feature>
<gene>
    <name evidence="5" type="ORF">SAMN05421780_10152</name>
</gene>
<dbReference type="RefSeq" id="WP_091505566.1">
    <property type="nucleotide sequence ID" value="NZ_FOLE01000001.1"/>
</dbReference>
<dbReference type="InterPro" id="IPR041354">
    <property type="entry name" value="4PPT_N"/>
</dbReference>
<dbReference type="GO" id="GO:0000287">
    <property type="term" value="F:magnesium ion binding"/>
    <property type="evidence" value="ECO:0007669"/>
    <property type="project" value="InterPro"/>
</dbReference>
<dbReference type="GO" id="GO:0005829">
    <property type="term" value="C:cytosol"/>
    <property type="evidence" value="ECO:0007669"/>
    <property type="project" value="TreeGrafter"/>
</dbReference>
<protein>
    <submittedName>
        <fullName evidence="5">4'-phosphopantetheinyl transferase superfamily protein</fullName>
    </submittedName>
</protein>
<feature type="domain" description="4'-phosphopantetheinyl transferase N-terminal" evidence="4">
    <location>
        <begin position="46"/>
        <end position="104"/>
    </location>
</feature>
<dbReference type="Gene3D" id="3.90.470.20">
    <property type="entry name" value="4'-phosphopantetheinyl transferase domain"/>
    <property type="match status" value="1"/>
</dbReference>
<evidence type="ECO:0000259" key="4">
    <source>
        <dbReference type="Pfam" id="PF17837"/>
    </source>
</evidence>
<dbReference type="Pfam" id="PF17837">
    <property type="entry name" value="4PPT_N"/>
    <property type="match status" value="1"/>
</dbReference>
<name>A0A1I1D968_9BACT</name>
<dbReference type="GO" id="GO:0008897">
    <property type="term" value="F:holo-[acyl-carrier-protein] synthase activity"/>
    <property type="evidence" value="ECO:0007669"/>
    <property type="project" value="InterPro"/>
</dbReference>